<keyword evidence="2" id="KW-1185">Reference proteome</keyword>
<gene>
    <name evidence="1" type="ORF">BpHYR1_024623</name>
</gene>
<dbReference type="Proteomes" id="UP000276133">
    <property type="component" value="Unassembled WGS sequence"/>
</dbReference>
<accession>A0A3M7SQQ0</accession>
<evidence type="ECO:0000313" key="2">
    <source>
        <dbReference type="Proteomes" id="UP000276133"/>
    </source>
</evidence>
<name>A0A3M7SQQ0_BRAPC</name>
<sequence>MKNFSLAGFTSKNLMSNIYIEPLVISQKKRRIHLFHSIAFLFKRKIKNFVASCQAFMLMSYLSWHLQKPALRLLFRFRM</sequence>
<dbReference type="EMBL" id="REGN01000910">
    <property type="protein sequence ID" value="RNA38181.1"/>
    <property type="molecule type" value="Genomic_DNA"/>
</dbReference>
<evidence type="ECO:0000313" key="1">
    <source>
        <dbReference type="EMBL" id="RNA38181.1"/>
    </source>
</evidence>
<reference evidence="1 2" key="1">
    <citation type="journal article" date="2018" name="Sci. Rep.">
        <title>Genomic signatures of local adaptation to the degree of environmental predictability in rotifers.</title>
        <authorList>
            <person name="Franch-Gras L."/>
            <person name="Hahn C."/>
            <person name="Garcia-Roger E.M."/>
            <person name="Carmona M.J."/>
            <person name="Serra M."/>
            <person name="Gomez A."/>
        </authorList>
    </citation>
    <scope>NUCLEOTIDE SEQUENCE [LARGE SCALE GENOMIC DNA]</scope>
    <source>
        <strain evidence="1">HYR1</strain>
    </source>
</reference>
<organism evidence="1 2">
    <name type="scientific">Brachionus plicatilis</name>
    <name type="common">Marine rotifer</name>
    <name type="synonym">Brachionus muelleri</name>
    <dbReference type="NCBI Taxonomy" id="10195"/>
    <lineage>
        <taxon>Eukaryota</taxon>
        <taxon>Metazoa</taxon>
        <taxon>Spiralia</taxon>
        <taxon>Gnathifera</taxon>
        <taxon>Rotifera</taxon>
        <taxon>Eurotatoria</taxon>
        <taxon>Monogononta</taxon>
        <taxon>Pseudotrocha</taxon>
        <taxon>Ploima</taxon>
        <taxon>Brachionidae</taxon>
        <taxon>Brachionus</taxon>
    </lineage>
</organism>
<proteinExistence type="predicted"/>
<dbReference type="AlphaFoldDB" id="A0A3M7SQQ0"/>
<protein>
    <submittedName>
        <fullName evidence="1">Uncharacterized protein</fullName>
    </submittedName>
</protein>
<comment type="caution">
    <text evidence="1">The sequence shown here is derived from an EMBL/GenBank/DDBJ whole genome shotgun (WGS) entry which is preliminary data.</text>
</comment>